<dbReference type="Pfam" id="PF13510">
    <property type="entry name" value="Fer2_4"/>
    <property type="match status" value="1"/>
</dbReference>
<name>A0A1I6HNA0_9FIRM</name>
<gene>
    <name evidence="2" type="ORF">SAMN05661086_00118</name>
</gene>
<keyword evidence="3" id="KW-1185">Reference proteome</keyword>
<dbReference type="SUPFAM" id="SSF54292">
    <property type="entry name" value="2Fe-2S ferredoxin-like"/>
    <property type="match status" value="1"/>
</dbReference>
<keyword evidence="1" id="KW-0560">Oxidoreductase</keyword>
<dbReference type="AlphaFoldDB" id="A0A1I6HNA0"/>
<dbReference type="GO" id="GO:0016491">
    <property type="term" value="F:oxidoreductase activity"/>
    <property type="evidence" value="ECO:0007669"/>
    <property type="project" value="UniProtKB-KW"/>
</dbReference>
<reference evidence="2 3" key="1">
    <citation type="submission" date="2016-10" db="EMBL/GenBank/DDBJ databases">
        <authorList>
            <person name="de Groot N.N."/>
        </authorList>
    </citation>
    <scope>NUCLEOTIDE SEQUENCE [LARGE SCALE GENOMIC DNA]</scope>
    <source>
        <strain evidence="2 3">743A</strain>
    </source>
</reference>
<accession>A0A1I6HNA0</accession>
<dbReference type="STRING" id="37658.SAMN05661086_00118"/>
<evidence type="ECO:0000313" key="3">
    <source>
        <dbReference type="Proteomes" id="UP000199659"/>
    </source>
</evidence>
<protein>
    <submittedName>
        <fullName evidence="2">2Fe-2S iron-sulfur cluster binding domain-containing protein</fullName>
    </submittedName>
</protein>
<dbReference type="Proteomes" id="UP000199659">
    <property type="component" value="Unassembled WGS sequence"/>
</dbReference>
<dbReference type="InterPro" id="IPR036010">
    <property type="entry name" value="2Fe-2S_ferredoxin-like_sf"/>
</dbReference>
<evidence type="ECO:0000256" key="1">
    <source>
        <dbReference type="ARBA" id="ARBA00023002"/>
    </source>
</evidence>
<evidence type="ECO:0000313" key="2">
    <source>
        <dbReference type="EMBL" id="SFR55912.1"/>
    </source>
</evidence>
<proteinExistence type="predicted"/>
<dbReference type="InterPro" id="IPR042204">
    <property type="entry name" value="2Fe-2S-bd_N"/>
</dbReference>
<dbReference type="Gene3D" id="3.10.20.440">
    <property type="entry name" value="2Fe-2S iron-sulphur cluster binding domain, sarcosine oxidase, alpha subunit, N-terminal domain"/>
    <property type="match status" value="1"/>
</dbReference>
<organism evidence="2 3">
    <name type="scientific">Anaeromicropila populeti</name>
    <dbReference type="NCBI Taxonomy" id="37658"/>
    <lineage>
        <taxon>Bacteria</taxon>
        <taxon>Bacillati</taxon>
        <taxon>Bacillota</taxon>
        <taxon>Clostridia</taxon>
        <taxon>Lachnospirales</taxon>
        <taxon>Lachnospiraceae</taxon>
        <taxon>Anaeromicropila</taxon>
    </lineage>
</organism>
<dbReference type="OrthoDB" id="573392at2"/>
<dbReference type="EMBL" id="FOYZ01000001">
    <property type="protein sequence ID" value="SFR55912.1"/>
    <property type="molecule type" value="Genomic_DNA"/>
</dbReference>
<sequence>MRIEEHPILGKPEEKKVVGFIHDGIKLTGLEGEPIAVALEAAGVRIHRYTKKQHKPRGVFCAIGRCTDCVMVVDGKPNVRTCITPLKEGMIVQTQYGVAAMESTGEE</sequence>
<dbReference type="GO" id="GO:0051536">
    <property type="term" value="F:iron-sulfur cluster binding"/>
    <property type="evidence" value="ECO:0007669"/>
    <property type="project" value="InterPro"/>
</dbReference>
<dbReference type="RefSeq" id="WP_092558750.1">
    <property type="nucleotide sequence ID" value="NZ_FOYZ01000001.1"/>
</dbReference>